<evidence type="ECO:0000313" key="1">
    <source>
        <dbReference type="EMBL" id="KAF7776046.1"/>
    </source>
</evidence>
<proteinExistence type="predicted"/>
<protein>
    <recommendedName>
        <fullName evidence="3">DUF952 domain-containing protein</fullName>
    </recommendedName>
</protein>
<sequence length="135" mass="15072">MSNSESRLPDYVYKIVPSNSTPPSPLPHELPLSELDSQSGFIHLSTAPQIPGTLRLFFGTDEKVYILKMPFKPLQEKIRWESPDAKVSGPSPGEGLFPHLYGGKLGKDEVERVMTLNKGSGWDSVLEEAEDWLVY</sequence>
<name>A0A8H7F3A8_AGABI</name>
<comment type="caution">
    <text evidence="1">The sequence shown here is derived from an EMBL/GenBank/DDBJ whole genome shotgun (WGS) entry which is preliminary data.</text>
</comment>
<dbReference type="InterPro" id="IPR009297">
    <property type="entry name" value="DUF952"/>
</dbReference>
<gene>
    <name evidence="1" type="ORF">Agabi119p4_4439</name>
</gene>
<dbReference type="OMA" id="NDEGWDK"/>
<dbReference type="AlphaFoldDB" id="A0A8H7F3A8"/>
<dbReference type="Pfam" id="PF06108">
    <property type="entry name" value="DUF952"/>
    <property type="match status" value="1"/>
</dbReference>
<dbReference type="Proteomes" id="UP000629468">
    <property type="component" value="Unassembled WGS sequence"/>
</dbReference>
<reference evidence="1 2" key="1">
    <citation type="journal article" name="Sci. Rep.">
        <title>Telomere-to-telomere assembled and centromere annotated genomes of the two main subspecies of the button mushroom Agaricus bisporus reveal especially polymorphic chromosome ends.</title>
        <authorList>
            <person name="Sonnenberg A.S.M."/>
            <person name="Sedaghat-Telgerd N."/>
            <person name="Lavrijssen B."/>
            <person name="Ohm R.A."/>
            <person name="Hendrickx P.M."/>
            <person name="Scholtmeijer K."/>
            <person name="Baars J.J.P."/>
            <person name="van Peer A."/>
        </authorList>
    </citation>
    <scope>NUCLEOTIDE SEQUENCE [LARGE SCALE GENOMIC DNA]</scope>
    <source>
        <strain evidence="1 2">H119_p4</strain>
    </source>
</reference>
<evidence type="ECO:0008006" key="3">
    <source>
        <dbReference type="Google" id="ProtNLM"/>
    </source>
</evidence>
<evidence type="ECO:0000313" key="2">
    <source>
        <dbReference type="Proteomes" id="UP000629468"/>
    </source>
</evidence>
<accession>A0A8H7F3A8</accession>
<dbReference type="PANTHER" id="PTHR34129">
    <property type="entry name" value="BLR1139 PROTEIN"/>
    <property type="match status" value="1"/>
</dbReference>
<dbReference type="SUPFAM" id="SSF56399">
    <property type="entry name" value="ADP-ribosylation"/>
    <property type="match status" value="1"/>
</dbReference>
<dbReference type="EMBL" id="JABXXO010000006">
    <property type="protein sequence ID" value="KAF7776046.1"/>
    <property type="molecule type" value="Genomic_DNA"/>
</dbReference>
<dbReference type="Gene3D" id="3.20.170.20">
    <property type="entry name" value="Protein of unknown function DUF952"/>
    <property type="match status" value="1"/>
</dbReference>
<organism evidence="1 2">
    <name type="scientific">Agaricus bisporus var. burnettii</name>
    <dbReference type="NCBI Taxonomy" id="192524"/>
    <lineage>
        <taxon>Eukaryota</taxon>
        <taxon>Fungi</taxon>
        <taxon>Dikarya</taxon>
        <taxon>Basidiomycota</taxon>
        <taxon>Agaricomycotina</taxon>
        <taxon>Agaricomycetes</taxon>
        <taxon>Agaricomycetidae</taxon>
        <taxon>Agaricales</taxon>
        <taxon>Agaricineae</taxon>
        <taxon>Agaricaceae</taxon>
        <taxon>Agaricus</taxon>
    </lineage>
</organism>
<dbReference type="PANTHER" id="PTHR34129:SF1">
    <property type="entry name" value="DUF952 DOMAIN-CONTAINING PROTEIN"/>
    <property type="match status" value="1"/>
</dbReference>